<keyword evidence="4" id="KW-1185">Reference proteome</keyword>
<evidence type="ECO:0000313" key="4">
    <source>
        <dbReference type="Proteomes" id="UP000708208"/>
    </source>
</evidence>
<protein>
    <recommendedName>
        <fullName evidence="2">Carboxylesterase type B domain-containing protein</fullName>
    </recommendedName>
</protein>
<reference evidence="3" key="1">
    <citation type="submission" date="2021-06" db="EMBL/GenBank/DDBJ databases">
        <authorList>
            <person name="Hodson N. C."/>
            <person name="Mongue J. A."/>
            <person name="Jaron S. K."/>
        </authorList>
    </citation>
    <scope>NUCLEOTIDE SEQUENCE</scope>
</reference>
<dbReference type="PANTHER" id="PTHR11559">
    <property type="entry name" value="CARBOXYLESTERASE"/>
    <property type="match status" value="1"/>
</dbReference>
<dbReference type="EMBL" id="CAJVCH010238515">
    <property type="protein sequence ID" value="CAG7732840.1"/>
    <property type="molecule type" value="Genomic_DNA"/>
</dbReference>
<dbReference type="InterPro" id="IPR050309">
    <property type="entry name" value="Type-B_Carboxylest/Lipase"/>
</dbReference>
<keyword evidence="1" id="KW-0325">Glycoprotein</keyword>
<comment type="caution">
    <text evidence="3">The sequence shown here is derived from an EMBL/GenBank/DDBJ whole genome shotgun (WGS) entry which is preliminary data.</text>
</comment>
<feature type="domain" description="Carboxylesterase type B" evidence="2">
    <location>
        <begin position="4"/>
        <end position="287"/>
    </location>
</feature>
<dbReference type="Proteomes" id="UP000708208">
    <property type="component" value="Unassembled WGS sequence"/>
</dbReference>
<name>A0A8J2K4Q5_9HEXA</name>
<evidence type="ECO:0000259" key="2">
    <source>
        <dbReference type="Pfam" id="PF00135"/>
    </source>
</evidence>
<dbReference type="InterPro" id="IPR002018">
    <property type="entry name" value="CarbesteraseB"/>
</dbReference>
<evidence type="ECO:0000256" key="1">
    <source>
        <dbReference type="ARBA" id="ARBA00023180"/>
    </source>
</evidence>
<accession>A0A8J2K4Q5</accession>
<dbReference type="Pfam" id="PF00135">
    <property type="entry name" value="COesterase"/>
    <property type="match status" value="1"/>
</dbReference>
<dbReference type="AlphaFoldDB" id="A0A8J2K4Q5"/>
<gene>
    <name evidence="3" type="ORF">AFUS01_LOCUS21325</name>
</gene>
<evidence type="ECO:0000313" key="3">
    <source>
        <dbReference type="EMBL" id="CAG7732840.1"/>
    </source>
</evidence>
<sequence>MLNQKLAKHSKCSARNSRHFYECLRRINPYFLTGMQLRMFPVNFIRIILFGPVDEKLNENSTQIPFITQTPEEIYDSGNVAKVPIIFSKTSGEADIPSLISTGYGLIGDAVFKLFWQGSGIGLLELMLSDNPAEKMKLIDKRYFSGRNLADVEINVFDNIITDRFHGVGTHKAIQRQSQISTTYAMLISGPIQHGLAASVVGAPTGPTLVHADDVFLIFNSTEVIKALKTTDSDYDLTKALTEVISHFAKYRTTNFTRKSQEYEDWPAVTNPCDIQYWNVSKDSAKMTSVPKITLRNYLFWQNLGLVDTLPNPYNC</sequence>
<organism evidence="3 4">
    <name type="scientific">Allacma fusca</name>
    <dbReference type="NCBI Taxonomy" id="39272"/>
    <lineage>
        <taxon>Eukaryota</taxon>
        <taxon>Metazoa</taxon>
        <taxon>Ecdysozoa</taxon>
        <taxon>Arthropoda</taxon>
        <taxon>Hexapoda</taxon>
        <taxon>Collembola</taxon>
        <taxon>Symphypleona</taxon>
        <taxon>Sminthuridae</taxon>
        <taxon>Allacma</taxon>
    </lineage>
</organism>
<proteinExistence type="predicted"/>